<dbReference type="InterPro" id="IPR019574">
    <property type="entry name" value="NADH_UbQ_OxRdtase_Gsu_4Fe4S-bd"/>
</dbReference>
<reference evidence="16 17" key="1">
    <citation type="submission" date="2018-10" db="EMBL/GenBank/DDBJ databases">
        <authorList>
            <consortium name="Pathogen Informatics"/>
        </authorList>
    </citation>
    <scope>NUCLEOTIDE SEQUENCE [LARGE SCALE GENOMIC DNA]</scope>
</reference>
<organism evidence="16 17">
    <name type="scientific">Mesocestoides corti</name>
    <name type="common">Flatworm</name>
    <dbReference type="NCBI Taxonomy" id="53468"/>
    <lineage>
        <taxon>Eukaryota</taxon>
        <taxon>Metazoa</taxon>
        <taxon>Spiralia</taxon>
        <taxon>Lophotrochozoa</taxon>
        <taxon>Platyhelminthes</taxon>
        <taxon>Cestoda</taxon>
        <taxon>Eucestoda</taxon>
        <taxon>Cyclophyllidea</taxon>
        <taxon>Mesocestoididae</taxon>
        <taxon>Mesocestoides</taxon>
    </lineage>
</organism>
<evidence type="ECO:0000313" key="16">
    <source>
        <dbReference type="EMBL" id="VDD83953.1"/>
    </source>
</evidence>
<evidence type="ECO:0000259" key="14">
    <source>
        <dbReference type="PROSITE" id="PS51669"/>
    </source>
</evidence>
<evidence type="ECO:0000256" key="9">
    <source>
        <dbReference type="ARBA" id="ARBA00023027"/>
    </source>
</evidence>
<keyword evidence="12" id="KW-0812">Transmembrane</keyword>
<comment type="cofactor">
    <cofactor evidence="10">
        <name>[2Fe-2S] cluster</name>
        <dbReference type="ChEBI" id="CHEBI:190135"/>
    </cofactor>
</comment>
<dbReference type="GO" id="GO:0016020">
    <property type="term" value="C:membrane"/>
    <property type="evidence" value="ECO:0007669"/>
    <property type="project" value="InterPro"/>
</dbReference>
<evidence type="ECO:0000256" key="8">
    <source>
        <dbReference type="ARBA" id="ARBA00023014"/>
    </source>
</evidence>
<keyword evidence="6" id="KW-1278">Translocase</keyword>
<dbReference type="GO" id="GO:0008137">
    <property type="term" value="F:NADH dehydrogenase (ubiquinone) activity"/>
    <property type="evidence" value="ECO:0007669"/>
    <property type="project" value="InterPro"/>
</dbReference>
<dbReference type="Pfam" id="PF00384">
    <property type="entry name" value="Molybdopterin"/>
    <property type="match status" value="1"/>
</dbReference>
<dbReference type="InterPro" id="IPR050123">
    <property type="entry name" value="Prok_molybdopt-oxidoreductase"/>
</dbReference>
<proteinExistence type="inferred from homology"/>
<feature type="transmembrane region" description="Helical" evidence="12">
    <location>
        <begin position="7"/>
        <end position="23"/>
    </location>
</feature>
<dbReference type="STRING" id="53468.A0A3P6ICI5"/>
<dbReference type="InterPro" id="IPR021827">
    <property type="entry name" value="Nup186/Nup192/Nup205"/>
</dbReference>
<keyword evidence="5" id="KW-0479">Metal-binding</keyword>
<protein>
    <recommendedName>
        <fullName evidence="3">NADH-ubiquinone oxidoreductase 75 kDa subunit, mitochondrial</fullName>
    </recommendedName>
</protein>
<keyword evidence="8" id="KW-0411">Iron-sulfur</keyword>
<comment type="cofactor">
    <cofactor evidence="1">
        <name>[4Fe-4S] cluster</name>
        <dbReference type="ChEBI" id="CHEBI:49883"/>
    </cofactor>
</comment>
<dbReference type="PROSITE" id="PS00641">
    <property type="entry name" value="COMPLEX1_75K_1"/>
    <property type="match status" value="1"/>
</dbReference>
<dbReference type="InterPro" id="IPR006656">
    <property type="entry name" value="Mopterin_OxRdtase"/>
</dbReference>
<evidence type="ECO:0000256" key="12">
    <source>
        <dbReference type="SAM" id="Phobius"/>
    </source>
</evidence>
<evidence type="ECO:0000256" key="10">
    <source>
        <dbReference type="ARBA" id="ARBA00034078"/>
    </source>
</evidence>
<dbReference type="Pfam" id="PF09326">
    <property type="entry name" value="NADH_dhqG_C"/>
    <property type="match status" value="1"/>
</dbReference>
<feature type="domain" description="2Fe-2S ferredoxin-type" evidence="13">
    <location>
        <begin position="80"/>
        <end position="158"/>
    </location>
</feature>
<dbReference type="InterPro" id="IPR015405">
    <property type="entry name" value="NDUFS1-like_C"/>
</dbReference>
<dbReference type="GO" id="GO:0046872">
    <property type="term" value="F:metal ion binding"/>
    <property type="evidence" value="ECO:0007669"/>
    <property type="project" value="UniProtKB-KW"/>
</dbReference>
<dbReference type="PROSITE" id="PS00642">
    <property type="entry name" value="COMPLEX1_75K_2"/>
    <property type="match status" value="1"/>
</dbReference>
<dbReference type="CDD" id="cd02773">
    <property type="entry name" value="MopB_Res-Cmplx1_Nad11"/>
    <property type="match status" value="1"/>
</dbReference>
<dbReference type="CDD" id="cd00207">
    <property type="entry name" value="fer2"/>
    <property type="match status" value="1"/>
</dbReference>
<dbReference type="SUPFAM" id="SSF54292">
    <property type="entry name" value="2Fe-2S ferredoxin-like"/>
    <property type="match status" value="1"/>
</dbReference>
<dbReference type="OrthoDB" id="10249365at2759"/>
<dbReference type="InterPro" id="IPR006963">
    <property type="entry name" value="Mopterin_OxRdtase_4Fe-4S_dom"/>
</dbReference>
<dbReference type="InterPro" id="IPR000283">
    <property type="entry name" value="NADH_UbQ_OxRdtase_75kDa_su_CS"/>
</dbReference>
<feature type="domain" description="4Fe-4S His(Cys)3-ligated-type" evidence="15">
    <location>
        <begin position="158"/>
        <end position="197"/>
    </location>
</feature>
<evidence type="ECO:0000256" key="3">
    <source>
        <dbReference type="ARBA" id="ARBA00013888"/>
    </source>
</evidence>
<sequence>MYVPYKCTYVIFIACIGSIWLYPPIKWTTLIAVTTCFFYLATARWKFPNLMRDARLATAATANTTAKPSAPTPPPKPADNMVEVFVDGKSVSCEPGMTVLQACSLAGVEIPRFCYHERLSIAGSCRMCLVEVENSIKPVASCAMPIWKGMRIKTDSEMTRKAREGVMEFLLVNHPLDCPICDQGGECDLQDQAMVFGSDRSRFTDNAFSGKRAVEDFDMGPLIKTCMTRCIHCTRCVRFVNEVAGLSHLGTTGRGNNMQIGTYVNRMIESELSGNVADLCPVGALLSKPYSFVARPWETRRIESIDVMDAVGSNIVISMRTNEVLRILPRLNEAINEEWLADKSRCACDGLKHQRLVVPMRRPAGRELHERSSWEEVLVAIGERFVSLGSFNPPKCSPNQVAVIAGPFTDAETLTAAKDLASAMHSDLVCTEERFPSMRTKVRANYLFNSQIAGIDEADLILFIGTNPRYEAPMINARVRKNWLNNELDVALIGEKVDLTYDYEHLGSSTSAILDIISGKHPFSKRLASAKNPMIVVGSECLQRPDGAAIHNAALHLACKFAPSPEIGVARFNVLHRYASQVAAMDLGYHGGLDKVKNAKPKVAILLGADQGQFTRADLPEDCMVIYIGHNGDHGAKMSDIVLPGAAYTEKHGTYANLEGRAQRTYPAVAPPGDARQDWAIIRAISEVAGCPLPYDDLEGLRRRMRELAPGLLEVDVIQAASPSSLKLAADDAKNQFPKESKNLDTKTPLSPSMKELHQYFMTDAISRASPTMARCVKAFKSHTPLSSQEMSLVLKHLISSTLTPEKGGEKEAVSMPLNHGSIHLIMALLFSLEPFGTPGINVDQYADADEQDLLHPIFSEAGYVATVTELFTQVGVADQPPSAAVEGLYGLLQLAWGIALRRTTHLRMDLRRRGDNASGTNVNANGDSVDEDDLVASALRSRTIEFLSVGLLSEPHFPQEPQWVHRVHNLLTELLIQFPQNVRDIRLWDESVARRVGVDPGGFAILLDAIGRLYNVPGSPLHARLSLEYWWPAGETVVAPSEALNASFRAGEVENSRQAILFRFVYSASEFASSPLIFVSYVRILRSLVGCQTSSNLCFNLLKATASSGGRLASLLTWDHFITSLQQYLEHLKRAAAVEPDTGSQPLHLQHPHLYYSMGGQSQRDQKQQASPVPLEIQPEELEALQIVAALITRVAALDPVARSAFATNTKWCLIPTAVGLITCPLPMSMKAELLHLLSALSRTPTIAAEVWRNLWESRLLSFIEPSSNLAVSGSLASLRSVVGLHTRLLLSFVALNVSLVPIGQTEIDKAEARVEEYPITLGFINLLTTLAPSLLNCPATVTGSESPTPATDTGESMSRLVHFTIETVFLKHTMRAYRRPNERWEIAASCVVLFEGLVRTFLHRMHSVAILSAGASRCSDAQLATFDWTPLLNGQVNLAKLTLPRGWPFTDPGYQIVAQLLTNSSLFCLVGCGFWRRSVSTNSRLFSTLLYDYAKPPLTDLLEVGLYRLLEYSVNASSCAMARTTAAILRLFDQILPHEQMVVNLVRRAALVMPHLRPETAWGQRSGASVILPSLLSRLLVVTINSRTGRADLLVTIVRYCGLSDDLPDHCTSALNILCSVVRAVQPHDSVLAVFTSDKKTEQDLLRALVSCLSTSMEDLPDTSGVESVPIFSDAWLNTDTAGDIAGVDSGSWRGPLQPHPSLKVARTLAAFPIMPSDWDMAEARWEAMAAFPPSSLSETTGVSREADVIQVLCHGPQGHGSSVRSMILHLILFALTHHPSPSIAHWLLGFRSKNARSIAITTLQVMDLPSSVCETPDLRERG</sequence>
<dbReference type="PROSITE" id="PS51085">
    <property type="entry name" value="2FE2S_FER_2"/>
    <property type="match status" value="1"/>
</dbReference>
<dbReference type="Gene3D" id="3.40.50.740">
    <property type="match status" value="1"/>
</dbReference>
<dbReference type="GO" id="GO:0005643">
    <property type="term" value="C:nuclear pore"/>
    <property type="evidence" value="ECO:0007669"/>
    <property type="project" value="InterPro"/>
</dbReference>
<dbReference type="PROSITE" id="PS51669">
    <property type="entry name" value="4FE4S_MOW_BIS_MGD"/>
    <property type="match status" value="1"/>
</dbReference>
<feature type="domain" description="4Fe-4S Mo/W bis-MGD-type" evidence="14">
    <location>
        <begin position="299"/>
        <end position="355"/>
    </location>
</feature>
<dbReference type="Pfam" id="PF22151">
    <property type="entry name" value="Fer4_NDSU1"/>
    <property type="match status" value="1"/>
</dbReference>
<dbReference type="InterPro" id="IPR036010">
    <property type="entry name" value="2Fe-2S_ferredoxin-like_sf"/>
</dbReference>
<evidence type="ECO:0000313" key="17">
    <source>
        <dbReference type="Proteomes" id="UP000267029"/>
    </source>
</evidence>
<evidence type="ECO:0000259" key="15">
    <source>
        <dbReference type="PROSITE" id="PS51839"/>
    </source>
</evidence>
<evidence type="ECO:0000256" key="7">
    <source>
        <dbReference type="ARBA" id="ARBA00023004"/>
    </source>
</evidence>
<gene>
    <name evidence="16" type="ORF">MCOS_LOCUS9956</name>
</gene>
<dbReference type="InterPro" id="IPR010228">
    <property type="entry name" value="NADH_UbQ_OxRdtase_Gsu"/>
</dbReference>
<dbReference type="GO" id="GO:0051539">
    <property type="term" value="F:4 iron, 4 sulfur cluster binding"/>
    <property type="evidence" value="ECO:0007669"/>
    <property type="project" value="UniProtKB-KW"/>
</dbReference>
<accession>A0A3P6ICI5</accession>
<evidence type="ECO:0000259" key="13">
    <source>
        <dbReference type="PROSITE" id="PS51085"/>
    </source>
</evidence>
<evidence type="ECO:0000256" key="4">
    <source>
        <dbReference type="ARBA" id="ARBA00022485"/>
    </source>
</evidence>
<dbReference type="SUPFAM" id="SSF53706">
    <property type="entry name" value="Formate dehydrogenase/DMSO reductase, domains 1-3"/>
    <property type="match status" value="1"/>
</dbReference>
<name>A0A3P6ICI5_MESCO</name>
<keyword evidence="12" id="KW-0472">Membrane</keyword>
<evidence type="ECO:0000256" key="11">
    <source>
        <dbReference type="RuleBase" id="RU004523"/>
    </source>
</evidence>
<dbReference type="Gene3D" id="3.10.20.740">
    <property type="match status" value="1"/>
</dbReference>
<evidence type="ECO:0000256" key="5">
    <source>
        <dbReference type="ARBA" id="ARBA00022723"/>
    </source>
</evidence>
<dbReference type="InterPro" id="IPR001041">
    <property type="entry name" value="2Fe-2S_ferredoxin-type"/>
</dbReference>
<keyword evidence="12" id="KW-1133">Transmembrane helix</keyword>
<dbReference type="SUPFAM" id="SSF54862">
    <property type="entry name" value="4Fe-4S ferredoxins"/>
    <property type="match status" value="1"/>
</dbReference>
<dbReference type="GO" id="GO:0042773">
    <property type="term" value="P:ATP synthesis coupled electron transport"/>
    <property type="evidence" value="ECO:0007669"/>
    <property type="project" value="InterPro"/>
</dbReference>
<dbReference type="Pfam" id="PF10588">
    <property type="entry name" value="NADH-G_4Fe-4S_3"/>
    <property type="match status" value="1"/>
</dbReference>
<dbReference type="SMART" id="SM00929">
    <property type="entry name" value="NADH-G_4Fe-4S_3"/>
    <property type="match status" value="1"/>
</dbReference>
<dbReference type="PROSITE" id="PS00643">
    <property type="entry name" value="COMPLEX1_75K_3"/>
    <property type="match status" value="1"/>
</dbReference>
<dbReference type="PROSITE" id="PS51839">
    <property type="entry name" value="4FE4S_HC3"/>
    <property type="match status" value="1"/>
</dbReference>
<evidence type="ECO:0000256" key="6">
    <source>
        <dbReference type="ARBA" id="ARBA00022967"/>
    </source>
</evidence>
<dbReference type="NCBIfam" id="TIGR01973">
    <property type="entry name" value="NuoG"/>
    <property type="match status" value="1"/>
</dbReference>
<dbReference type="FunFam" id="3.30.70.20:FF:000002">
    <property type="entry name" value="NADH-ubiquinone oxidoreductase 75 kDa subunit"/>
    <property type="match status" value="1"/>
</dbReference>
<dbReference type="FunFam" id="3.10.20.740:FF:000001">
    <property type="entry name" value="NADH-quinone oxidoreductase subunit G"/>
    <property type="match status" value="1"/>
</dbReference>
<dbReference type="GO" id="GO:0016651">
    <property type="term" value="F:oxidoreductase activity, acting on NAD(P)H"/>
    <property type="evidence" value="ECO:0007669"/>
    <property type="project" value="InterPro"/>
</dbReference>
<dbReference type="InterPro" id="IPR054351">
    <property type="entry name" value="NADH_UbQ_OxRdtase_ferredoxin"/>
</dbReference>
<dbReference type="PANTHER" id="PTHR43105">
    <property type="entry name" value="RESPIRATORY NITRATE REDUCTASE"/>
    <property type="match status" value="1"/>
</dbReference>
<keyword evidence="4" id="KW-0004">4Fe-4S</keyword>
<dbReference type="Pfam" id="PF22117">
    <property type="entry name" value="Fer4_Nqo3"/>
    <property type="match status" value="1"/>
</dbReference>
<evidence type="ECO:0000256" key="2">
    <source>
        <dbReference type="ARBA" id="ARBA00005404"/>
    </source>
</evidence>
<dbReference type="Pfam" id="PF13510">
    <property type="entry name" value="Fer2_4"/>
    <property type="match status" value="1"/>
</dbReference>
<dbReference type="EMBL" id="UXSR01005902">
    <property type="protein sequence ID" value="VDD83953.1"/>
    <property type="molecule type" value="Genomic_DNA"/>
</dbReference>
<dbReference type="PANTHER" id="PTHR43105:SF13">
    <property type="entry name" value="NADH-UBIQUINONE OXIDOREDUCTASE 75 KDA SUBUNIT, MITOCHONDRIAL"/>
    <property type="match status" value="1"/>
</dbReference>
<dbReference type="Proteomes" id="UP000267029">
    <property type="component" value="Unassembled WGS sequence"/>
</dbReference>
<comment type="similarity">
    <text evidence="2 11">Belongs to the complex I 75 kDa subunit family.</text>
</comment>
<dbReference type="Pfam" id="PF11894">
    <property type="entry name" value="Nup192"/>
    <property type="match status" value="2"/>
</dbReference>
<evidence type="ECO:0000256" key="1">
    <source>
        <dbReference type="ARBA" id="ARBA00001966"/>
    </source>
</evidence>
<keyword evidence="9" id="KW-0520">NAD</keyword>
<keyword evidence="17" id="KW-1185">Reference proteome</keyword>
<keyword evidence="7" id="KW-0408">Iron</keyword>